<comment type="caution">
    <text evidence="9">The sequence shown here is derived from an EMBL/GenBank/DDBJ whole genome shotgun (WGS) entry which is preliminary data.</text>
</comment>
<keyword evidence="7" id="KW-0812">Transmembrane</keyword>
<keyword evidence="3 7" id="KW-0479">Metal-binding</keyword>
<evidence type="ECO:0000256" key="7">
    <source>
        <dbReference type="RuleBase" id="RU364112"/>
    </source>
</evidence>
<comment type="function">
    <text evidence="7">Possible subunit of a heme lyase.</text>
</comment>
<dbReference type="AlphaFoldDB" id="A0A5C5UDE2"/>
<comment type="similarity">
    <text evidence="1 7">Belongs to the CcmH/CycL/Ccl2/NrfF family.</text>
</comment>
<sequence length="164" mass="18227">MGGASVIPNTITVIPNAVRNLLFFAIAALLVAMPVSALAQAVRDAAPLEFRDQAEERRFHDLVAELRCVMCQNQSLADSNAQIAHDLRREVFDLMRAGRSDAEIREFLVARYGEFVLYRPRFGGHTWLLWLGPGLLLVGGGFVIVRVLRARGGRPIAADDEQEW</sequence>
<dbReference type="InterPro" id="IPR038297">
    <property type="entry name" value="CcmH/CycL/NrfF/Ccl2_sf"/>
</dbReference>
<keyword evidence="4 7" id="KW-0732">Signal</keyword>
<proteinExistence type="inferred from homology"/>
<keyword evidence="5" id="KW-0201">Cytochrome c-type biogenesis</keyword>
<feature type="domain" description="CcmH/CycL/Ccl2/NrfF N-terminal" evidence="8">
    <location>
        <begin position="33"/>
        <end position="153"/>
    </location>
</feature>
<keyword evidence="7" id="KW-1133">Transmembrane helix</keyword>
<dbReference type="FunFam" id="1.10.8.640:FF:000001">
    <property type="entry name" value="Cytochrome c-type biogenesis protein"/>
    <property type="match status" value="1"/>
</dbReference>
<dbReference type="GO" id="GO:0017004">
    <property type="term" value="P:cytochrome complex assembly"/>
    <property type="evidence" value="ECO:0007669"/>
    <property type="project" value="UniProtKB-KW"/>
</dbReference>
<keyword evidence="7" id="KW-0472">Membrane</keyword>
<dbReference type="OrthoDB" id="9804975at2"/>
<gene>
    <name evidence="9" type="ORF">FQY83_02790</name>
</gene>
<dbReference type="InterPro" id="IPR005616">
    <property type="entry name" value="CcmH/CycL/Ccl2/NrfF_N"/>
</dbReference>
<name>A0A5C5UDE2_9GAMM</name>
<dbReference type="InterPro" id="IPR051263">
    <property type="entry name" value="C-type_cytochrome_biogenesis"/>
</dbReference>
<dbReference type="EMBL" id="VOHK01000001">
    <property type="protein sequence ID" value="TWT23858.1"/>
    <property type="molecule type" value="Genomic_DNA"/>
</dbReference>
<dbReference type="Pfam" id="PF03918">
    <property type="entry name" value="CcmH"/>
    <property type="match status" value="1"/>
</dbReference>
<evidence type="ECO:0000256" key="1">
    <source>
        <dbReference type="ARBA" id="ARBA00010342"/>
    </source>
</evidence>
<dbReference type="GO" id="GO:0005886">
    <property type="term" value="C:plasma membrane"/>
    <property type="evidence" value="ECO:0007669"/>
    <property type="project" value="TreeGrafter"/>
</dbReference>
<keyword evidence="6 7" id="KW-0408">Iron</keyword>
<evidence type="ECO:0000256" key="3">
    <source>
        <dbReference type="ARBA" id="ARBA00022723"/>
    </source>
</evidence>
<evidence type="ECO:0000256" key="2">
    <source>
        <dbReference type="ARBA" id="ARBA00022617"/>
    </source>
</evidence>
<dbReference type="PANTHER" id="PTHR47870:SF1">
    <property type="entry name" value="CYTOCHROME C-TYPE BIOGENESIS PROTEIN CCMH"/>
    <property type="match status" value="1"/>
</dbReference>
<evidence type="ECO:0000259" key="8">
    <source>
        <dbReference type="Pfam" id="PF03918"/>
    </source>
</evidence>
<feature type="transmembrane region" description="Helical" evidence="7">
    <location>
        <begin position="127"/>
        <end position="148"/>
    </location>
</feature>
<dbReference type="GO" id="GO:0046872">
    <property type="term" value="F:metal ion binding"/>
    <property type="evidence" value="ECO:0007669"/>
    <property type="project" value="UniProtKB-KW"/>
</dbReference>
<organism evidence="9 10">
    <name type="scientific">Luteimonas marina</name>
    <dbReference type="NCBI Taxonomy" id="488485"/>
    <lineage>
        <taxon>Bacteria</taxon>
        <taxon>Pseudomonadati</taxon>
        <taxon>Pseudomonadota</taxon>
        <taxon>Gammaproteobacteria</taxon>
        <taxon>Lysobacterales</taxon>
        <taxon>Lysobacteraceae</taxon>
        <taxon>Luteimonas</taxon>
    </lineage>
</organism>
<evidence type="ECO:0000256" key="5">
    <source>
        <dbReference type="ARBA" id="ARBA00022748"/>
    </source>
</evidence>
<dbReference type="CDD" id="cd16378">
    <property type="entry name" value="CcmH_N"/>
    <property type="match status" value="1"/>
</dbReference>
<dbReference type="Gene3D" id="1.10.8.640">
    <property type="entry name" value="Cytochrome C biogenesis protein"/>
    <property type="match status" value="1"/>
</dbReference>
<accession>A0A5C5UDE2</accession>
<dbReference type="PANTHER" id="PTHR47870">
    <property type="entry name" value="CYTOCHROME C-TYPE BIOGENESIS PROTEIN CCMH"/>
    <property type="match status" value="1"/>
</dbReference>
<reference evidence="9 10" key="1">
    <citation type="journal article" date="2008" name="Int. J. Syst. Evol. Microbiol.">
        <title>Luteimonas marina sp. nov., isolated from seawater.</title>
        <authorList>
            <person name="Baik K.S."/>
            <person name="Park S.C."/>
            <person name="Kim M.S."/>
            <person name="Kim E.M."/>
            <person name="Park C."/>
            <person name="Chun J."/>
            <person name="Seong C.N."/>
        </authorList>
    </citation>
    <scope>NUCLEOTIDE SEQUENCE [LARGE SCALE GENOMIC DNA]</scope>
    <source>
        <strain evidence="9 10">FR1330</strain>
    </source>
</reference>
<evidence type="ECO:0000313" key="10">
    <source>
        <dbReference type="Proteomes" id="UP000319980"/>
    </source>
</evidence>
<protein>
    <recommendedName>
        <fullName evidence="7">Cytochrome c-type biogenesis protein</fullName>
    </recommendedName>
</protein>
<keyword evidence="10" id="KW-1185">Reference proteome</keyword>
<dbReference type="Proteomes" id="UP000319980">
    <property type="component" value="Unassembled WGS sequence"/>
</dbReference>
<keyword evidence="2 7" id="KW-0349">Heme</keyword>
<evidence type="ECO:0000313" key="9">
    <source>
        <dbReference type="EMBL" id="TWT23858.1"/>
    </source>
</evidence>
<evidence type="ECO:0000256" key="6">
    <source>
        <dbReference type="ARBA" id="ARBA00023004"/>
    </source>
</evidence>
<evidence type="ECO:0000256" key="4">
    <source>
        <dbReference type="ARBA" id="ARBA00022729"/>
    </source>
</evidence>